<dbReference type="Pfam" id="PF00672">
    <property type="entry name" value="HAMP"/>
    <property type="match status" value="1"/>
</dbReference>
<evidence type="ECO:0000256" key="5">
    <source>
        <dbReference type="ARBA" id="ARBA00022989"/>
    </source>
</evidence>
<dbReference type="AlphaFoldDB" id="A0A3E2N589"/>
<organism evidence="13 14">
    <name type="scientific">Lacrimispora amygdalina</name>
    <dbReference type="NCBI Taxonomy" id="253257"/>
    <lineage>
        <taxon>Bacteria</taxon>
        <taxon>Bacillati</taxon>
        <taxon>Bacillota</taxon>
        <taxon>Clostridia</taxon>
        <taxon>Lachnospirales</taxon>
        <taxon>Lachnospiraceae</taxon>
        <taxon>Lacrimispora</taxon>
    </lineage>
</organism>
<dbReference type="Gene3D" id="3.30.450.20">
    <property type="entry name" value="PAS domain"/>
    <property type="match status" value="1"/>
</dbReference>
<evidence type="ECO:0000256" key="3">
    <source>
        <dbReference type="ARBA" id="ARBA00022500"/>
    </source>
</evidence>
<dbReference type="Gene3D" id="6.10.340.10">
    <property type="match status" value="1"/>
</dbReference>
<dbReference type="Pfam" id="PF02743">
    <property type="entry name" value="dCache_1"/>
    <property type="match status" value="1"/>
</dbReference>
<dbReference type="CDD" id="cd12912">
    <property type="entry name" value="PDC2_MCP_like"/>
    <property type="match status" value="1"/>
</dbReference>
<dbReference type="Pfam" id="PF00015">
    <property type="entry name" value="MCPsignal"/>
    <property type="match status" value="1"/>
</dbReference>
<comment type="subcellular location">
    <subcellularLocation>
        <location evidence="1">Cell membrane</location>
        <topology evidence="1">Multi-pass membrane protein</topology>
    </subcellularLocation>
</comment>
<evidence type="ECO:0000256" key="9">
    <source>
        <dbReference type="SAM" id="Coils"/>
    </source>
</evidence>
<feature type="domain" description="Methyl-accepting transducer" evidence="11">
    <location>
        <begin position="429"/>
        <end position="658"/>
    </location>
</feature>
<keyword evidence="3" id="KW-0145">Chemotaxis</keyword>
<dbReference type="InterPro" id="IPR051310">
    <property type="entry name" value="MCP_chemotaxis"/>
</dbReference>
<dbReference type="SMART" id="SM00304">
    <property type="entry name" value="HAMP"/>
    <property type="match status" value="1"/>
</dbReference>
<feature type="transmembrane region" description="Helical" evidence="10">
    <location>
        <begin position="303"/>
        <end position="322"/>
    </location>
</feature>
<evidence type="ECO:0000256" key="1">
    <source>
        <dbReference type="ARBA" id="ARBA00004651"/>
    </source>
</evidence>
<dbReference type="Gene3D" id="1.10.287.950">
    <property type="entry name" value="Methyl-accepting chemotaxis protein"/>
    <property type="match status" value="1"/>
</dbReference>
<dbReference type="InterPro" id="IPR033479">
    <property type="entry name" value="dCache_1"/>
</dbReference>
<evidence type="ECO:0000313" key="13">
    <source>
        <dbReference type="EMBL" id="RFZ76155.1"/>
    </source>
</evidence>
<dbReference type="InterPro" id="IPR004089">
    <property type="entry name" value="MCPsignal_dom"/>
</dbReference>
<dbReference type="SUPFAM" id="SSF58104">
    <property type="entry name" value="Methyl-accepting chemotaxis protein (MCP) signaling domain"/>
    <property type="match status" value="1"/>
</dbReference>
<evidence type="ECO:0000259" key="11">
    <source>
        <dbReference type="PROSITE" id="PS50111"/>
    </source>
</evidence>
<dbReference type="Proteomes" id="UP000260680">
    <property type="component" value="Unassembled WGS sequence"/>
</dbReference>
<dbReference type="GO" id="GO:0004888">
    <property type="term" value="F:transmembrane signaling receptor activity"/>
    <property type="evidence" value="ECO:0007669"/>
    <property type="project" value="InterPro"/>
</dbReference>
<evidence type="ECO:0000256" key="4">
    <source>
        <dbReference type="ARBA" id="ARBA00022692"/>
    </source>
</evidence>
<keyword evidence="4 10" id="KW-0812">Transmembrane</keyword>
<evidence type="ECO:0000256" key="6">
    <source>
        <dbReference type="ARBA" id="ARBA00023136"/>
    </source>
</evidence>
<dbReference type="CDD" id="cd06225">
    <property type="entry name" value="HAMP"/>
    <property type="match status" value="1"/>
</dbReference>
<dbReference type="PANTHER" id="PTHR43531">
    <property type="entry name" value="PROTEIN ICFG"/>
    <property type="match status" value="1"/>
</dbReference>
<dbReference type="SMART" id="SM00283">
    <property type="entry name" value="MA"/>
    <property type="match status" value="1"/>
</dbReference>
<accession>A0A3E2N589</accession>
<gene>
    <name evidence="13" type="ORF">DS742_25130</name>
</gene>
<dbReference type="PROSITE" id="PS50111">
    <property type="entry name" value="CHEMOTAXIS_TRANSDUC_2"/>
    <property type="match status" value="1"/>
</dbReference>
<dbReference type="InterPro" id="IPR003660">
    <property type="entry name" value="HAMP_dom"/>
</dbReference>
<dbReference type="OrthoDB" id="597657at2"/>
<comment type="similarity">
    <text evidence="7">Belongs to the methyl-accepting chemotaxis (MCP) protein family.</text>
</comment>
<keyword evidence="9" id="KW-0175">Coiled coil</keyword>
<evidence type="ECO:0000313" key="14">
    <source>
        <dbReference type="Proteomes" id="UP000260680"/>
    </source>
</evidence>
<sequence length="724" mass="78488">MTVAGRIKVFQRVIKKSEEGSDQAGRKKSIKGRLLFGIIAMCVAISVLFGLFNGYLFYRDAKKSTDMRLMESAEAYSQSVKNAIDIYRIKIEAIAQYTSITNQNKSAEDRKEAMDKLAKDYGFLEVTTADVNGKAANGTDMSQMEFFNRALKGETYISTTMQSKELGKTVLVIAAKINNGQYNGVVTGTLDADVFSSMIDGVSMGKSGYGFIVDKTGKVIAHKDRETVTNETNYIEMGKSDKNFAATSANIQDMITGNTSIRTSRLKGRTLIMGYTPITNTDGWSIGIVAEQSEMMTGFYQSLGITIFLAVLMILVSLHMAFRIAGPIVKPIVRLVERIKALDEGDLHSEVPQIDTGDELESLSRSFTGTVNTLNNYINEISTVLSGLEKGDCTVAATQDYKGDFVQIKDSLNGITYNLNSVFTKIKESSDRVADGSRQISDASQALASGAAEQAATVEELSASVSSVSNRAQQNADNVQKATGYVRQAVSGMDEGNAYMEKLDHSMKEIGQASEKISNITKVIEDIAFQTNILALNAAVESARAGEAGKGFAVVADEVRNLAGKSAEAAKQTAELIGHSVQTVSEGVKIAYETTRILKAAAEKSGQVEHTIQEIASASNEQVEAIEQINQGLTQVSTVVQTNAATAEESSASSEELDAQAQILKQEVEKFRLQGEYTTQARESVRYEAAATVQVPEYNDTEEYTAAVEDDITPVTYIHDSAKY</sequence>
<keyword evidence="5 10" id="KW-1133">Transmembrane helix</keyword>
<evidence type="ECO:0000256" key="2">
    <source>
        <dbReference type="ARBA" id="ARBA00022475"/>
    </source>
</evidence>
<evidence type="ECO:0000259" key="12">
    <source>
        <dbReference type="PROSITE" id="PS50885"/>
    </source>
</evidence>
<dbReference type="GO" id="GO:0007165">
    <property type="term" value="P:signal transduction"/>
    <property type="evidence" value="ECO:0007669"/>
    <property type="project" value="UniProtKB-KW"/>
</dbReference>
<keyword evidence="8" id="KW-0807">Transducer</keyword>
<dbReference type="PRINTS" id="PR00260">
    <property type="entry name" value="CHEMTRNSDUCR"/>
</dbReference>
<dbReference type="GO" id="GO:0005886">
    <property type="term" value="C:plasma membrane"/>
    <property type="evidence" value="ECO:0007669"/>
    <property type="project" value="UniProtKB-SubCell"/>
</dbReference>
<feature type="transmembrane region" description="Helical" evidence="10">
    <location>
        <begin position="34"/>
        <end position="58"/>
    </location>
</feature>
<evidence type="ECO:0000256" key="7">
    <source>
        <dbReference type="ARBA" id="ARBA00029447"/>
    </source>
</evidence>
<proteinExistence type="inferred from homology"/>
<evidence type="ECO:0000256" key="8">
    <source>
        <dbReference type="PROSITE-ProRule" id="PRU00284"/>
    </source>
</evidence>
<comment type="caution">
    <text evidence="13">The sequence shown here is derived from an EMBL/GenBank/DDBJ whole genome shotgun (WGS) entry which is preliminary data.</text>
</comment>
<evidence type="ECO:0000256" key="10">
    <source>
        <dbReference type="SAM" id="Phobius"/>
    </source>
</evidence>
<dbReference type="GO" id="GO:0006935">
    <property type="term" value="P:chemotaxis"/>
    <property type="evidence" value="ECO:0007669"/>
    <property type="project" value="UniProtKB-KW"/>
</dbReference>
<dbReference type="EMBL" id="QOHO01000103">
    <property type="protein sequence ID" value="RFZ76155.1"/>
    <property type="molecule type" value="Genomic_DNA"/>
</dbReference>
<keyword evidence="6 10" id="KW-0472">Membrane</keyword>
<dbReference type="PROSITE" id="PS50885">
    <property type="entry name" value="HAMP"/>
    <property type="match status" value="1"/>
</dbReference>
<feature type="coiled-coil region" evidence="9">
    <location>
        <begin position="647"/>
        <end position="674"/>
    </location>
</feature>
<feature type="domain" description="HAMP" evidence="12">
    <location>
        <begin position="326"/>
        <end position="379"/>
    </location>
</feature>
<keyword evidence="2" id="KW-1003">Cell membrane</keyword>
<dbReference type="PANTHER" id="PTHR43531:SF11">
    <property type="entry name" value="METHYL-ACCEPTING CHEMOTAXIS PROTEIN 3"/>
    <property type="match status" value="1"/>
</dbReference>
<dbReference type="CDD" id="cd11386">
    <property type="entry name" value="MCP_signal"/>
    <property type="match status" value="1"/>
</dbReference>
<name>A0A3E2N589_9FIRM</name>
<dbReference type="InterPro" id="IPR004090">
    <property type="entry name" value="Chemotax_Me-accpt_rcpt"/>
</dbReference>
<protein>
    <submittedName>
        <fullName evidence="13">Methyl-accepting chemotaxis protein</fullName>
    </submittedName>
</protein>
<reference evidence="13 14" key="1">
    <citation type="submission" date="2018-07" db="EMBL/GenBank/DDBJ databases">
        <title>New species, Clostridium PI-S10-A1B.</title>
        <authorList>
            <person name="Krishna G."/>
            <person name="Summeta K."/>
            <person name="Shikha S."/>
            <person name="Prabhu P.B."/>
            <person name="Suresh K."/>
        </authorList>
    </citation>
    <scope>NUCLEOTIDE SEQUENCE [LARGE SCALE GENOMIC DNA]</scope>
    <source>
        <strain evidence="13 14">PI-S10-A1B</strain>
    </source>
</reference>